<keyword evidence="10 12" id="KW-0472">Membrane</keyword>
<evidence type="ECO:0000256" key="2">
    <source>
        <dbReference type="ARBA" id="ARBA00004429"/>
    </source>
</evidence>
<proteinExistence type="inferred from homology"/>
<dbReference type="InterPro" id="IPR030922">
    <property type="entry name" value="LptF"/>
</dbReference>
<dbReference type="GO" id="GO:0015920">
    <property type="term" value="P:lipopolysaccharide transport"/>
    <property type="evidence" value="ECO:0007669"/>
    <property type="project" value="TreeGrafter"/>
</dbReference>
<sequence>MIITRYLVKQVVTTSSVVVALLTLVMLGGRLIKYFGVAAQGRMDAGILFSIIGYRLPEFLTLILPLGFFVGLMLVFGRLYVDHEMAVLNGSGVSRGQLGRKLLPLAIVVMAIHTALMLWIAPWGNRSFDHLTTTQAVRSGFDMVRPKEFISSGVYTIYAGDLTEDRRSLKDIFFYQKAEKAGQPDVIILAKEARRVAAENEKASIVDLYQGRRYSFVPGQPKYLQAEFESYRLRLEPEDDGEVSAQRIESMTMSQIWSKRQQSDVIMSELGWRIFAPFVILLALLLAVPLSEVSPRQGRYYRLFPAIMIFASLIVAMMAIKTRMTKGELGIWAYPAILIIYTVVGLIFAKKHKLAPKIKKHLNQGAS</sequence>
<keyword evidence="5" id="KW-0813">Transport</keyword>
<evidence type="ECO:0000256" key="6">
    <source>
        <dbReference type="ARBA" id="ARBA00022475"/>
    </source>
</evidence>
<evidence type="ECO:0000256" key="9">
    <source>
        <dbReference type="ARBA" id="ARBA00022989"/>
    </source>
</evidence>
<evidence type="ECO:0000256" key="1">
    <source>
        <dbReference type="ARBA" id="ARBA00002265"/>
    </source>
</evidence>
<evidence type="ECO:0000256" key="3">
    <source>
        <dbReference type="ARBA" id="ARBA00007725"/>
    </source>
</evidence>
<keyword evidence="9 12" id="KW-1133">Transmembrane helix</keyword>
<keyword evidence="6" id="KW-1003">Cell membrane</keyword>
<accession>A0A1G6HDB0</accession>
<evidence type="ECO:0000256" key="10">
    <source>
        <dbReference type="ARBA" id="ARBA00023136"/>
    </source>
</evidence>
<organism evidence="13 14">
    <name type="scientific">Acinetobacter marinus</name>
    <dbReference type="NCBI Taxonomy" id="281375"/>
    <lineage>
        <taxon>Bacteria</taxon>
        <taxon>Pseudomonadati</taxon>
        <taxon>Pseudomonadota</taxon>
        <taxon>Gammaproteobacteria</taxon>
        <taxon>Moraxellales</taxon>
        <taxon>Moraxellaceae</taxon>
        <taxon>Acinetobacter</taxon>
    </lineage>
</organism>
<dbReference type="PANTHER" id="PTHR33529:SF7">
    <property type="entry name" value="LIPOPOLYSACCHARIDE EXPORT SYSTEM PERMEASE PROTEIN LPTF"/>
    <property type="match status" value="1"/>
</dbReference>
<dbReference type="OrthoDB" id="9778062at2"/>
<comment type="function">
    <text evidence="1">Part of the ABC transporter complex LptBFG involved in the translocation of lipopolysaccharide (LPS) from the inner membrane to the outer membrane.</text>
</comment>
<reference evidence="14" key="1">
    <citation type="submission" date="2016-09" db="EMBL/GenBank/DDBJ databases">
        <authorList>
            <person name="Varghese N."/>
            <person name="Submissions S."/>
        </authorList>
    </citation>
    <scope>NUCLEOTIDE SEQUENCE [LARGE SCALE GENOMIC DNA]</scope>
    <source>
        <strain evidence="14">ANC 3699</strain>
    </source>
</reference>
<evidence type="ECO:0000256" key="12">
    <source>
        <dbReference type="SAM" id="Phobius"/>
    </source>
</evidence>
<dbReference type="Pfam" id="PF03739">
    <property type="entry name" value="LptF_LptG"/>
    <property type="match status" value="1"/>
</dbReference>
<dbReference type="EMBL" id="FMYK01000002">
    <property type="protein sequence ID" value="SDB92269.1"/>
    <property type="molecule type" value="Genomic_DNA"/>
</dbReference>
<name>A0A1G6HDB0_9GAMM</name>
<keyword evidence="7" id="KW-0997">Cell inner membrane</keyword>
<protein>
    <recommendedName>
        <fullName evidence="4">Lipopolysaccharide export system permease protein LptF</fullName>
    </recommendedName>
</protein>
<gene>
    <name evidence="13" type="ORF">SAMN05421749_102121</name>
</gene>
<keyword evidence="14" id="KW-1185">Reference proteome</keyword>
<evidence type="ECO:0000256" key="7">
    <source>
        <dbReference type="ARBA" id="ARBA00022519"/>
    </source>
</evidence>
<comment type="subunit">
    <text evidence="11">Component of the lipopolysaccharide transport and assembly complex. The LptBFG transporter is composed of two ATP-binding proteins (LptB) and two transmembrane proteins (LptF and LptG).</text>
</comment>
<evidence type="ECO:0000313" key="14">
    <source>
        <dbReference type="Proteomes" id="UP000242317"/>
    </source>
</evidence>
<dbReference type="AlphaFoldDB" id="A0A1G6HDB0"/>
<feature type="transmembrane region" description="Helical" evidence="12">
    <location>
        <begin position="59"/>
        <end position="81"/>
    </location>
</feature>
<dbReference type="RefSeq" id="WP_092616402.1">
    <property type="nucleotide sequence ID" value="NZ_FMYK01000002.1"/>
</dbReference>
<dbReference type="PANTHER" id="PTHR33529">
    <property type="entry name" value="SLR0882 PROTEIN-RELATED"/>
    <property type="match status" value="1"/>
</dbReference>
<comment type="similarity">
    <text evidence="3">Belongs to the LptF/LptG family.</text>
</comment>
<evidence type="ECO:0000256" key="11">
    <source>
        <dbReference type="ARBA" id="ARBA00026081"/>
    </source>
</evidence>
<dbReference type="InterPro" id="IPR005495">
    <property type="entry name" value="LptG/LptF_permease"/>
</dbReference>
<feature type="transmembrane region" description="Helical" evidence="12">
    <location>
        <begin position="102"/>
        <end position="121"/>
    </location>
</feature>
<feature type="transmembrane region" description="Helical" evidence="12">
    <location>
        <begin position="270"/>
        <end position="288"/>
    </location>
</feature>
<keyword evidence="8 12" id="KW-0812">Transmembrane</keyword>
<evidence type="ECO:0000256" key="4">
    <source>
        <dbReference type="ARBA" id="ARBA00014213"/>
    </source>
</evidence>
<dbReference type="GO" id="GO:0043190">
    <property type="term" value="C:ATP-binding cassette (ABC) transporter complex"/>
    <property type="evidence" value="ECO:0007669"/>
    <property type="project" value="InterPro"/>
</dbReference>
<evidence type="ECO:0000313" key="13">
    <source>
        <dbReference type="EMBL" id="SDB92269.1"/>
    </source>
</evidence>
<dbReference type="Proteomes" id="UP000242317">
    <property type="component" value="Unassembled WGS sequence"/>
</dbReference>
<dbReference type="GO" id="GO:0055085">
    <property type="term" value="P:transmembrane transport"/>
    <property type="evidence" value="ECO:0007669"/>
    <property type="project" value="InterPro"/>
</dbReference>
<dbReference type="NCBIfam" id="TIGR04407">
    <property type="entry name" value="LptF_YjgP"/>
    <property type="match status" value="1"/>
</dbReference>
<comment type="subcellular location">
    <subcellularLocation>
        <location evidence="2">Cell inner membrane</location>
        <topology evidence="2">Multi-pass membrane protein</topology>
    </subcellularLocation>
</comment>
<feature type="transmembrane region" description="Helical" evidence="12">
    <location>
        <begin position="300"/>
        <end position="320"/>
    </location>
</feature>
<evidence type="ECO:0000256" key="8">
    <source>
        <dbReference type="ARBA" id="ARBA00022692"/>
    </source>
</evidence>
<evidence type="ECO:0000256" key="5">
    <source>
        <dbReference type="ARBA" id="ARBA00022448"/>
    </source>
</evidence>
<feature type="transmembrane region" description="Helical" evidence="12">
    <location>
        <begin position="332"/>
        <end position="349"/>
    </location>
</feature>